<dbReference type="InterPro" id="IPR018490">
    <property type="entry name" value="cNMP-bd_dom_sf"/>
</dbReference>
<dbReference type="Proteomes" id="UP000218784">
    <property type="component" value="Unassembled WGS sequence"/>
</dbReference>
<evidence type="ECO:0000256" key="2">
    <source>
        <dbReference type="ARBA" id="ARBA00023125"/>
    </source>
</evidence>
<keyword evidence="1" id="KW-0805">Transcription regulation</keyword>
<sequence length="249" mass="28062">MRVTKDFLRGRGRHAMSAQEKDILEAAVERVETLPARTIMTHRGEPVRYSTLLLDGVMCRYMDARDGFRQLVALQLPGDFIDLHGYPLKRLDHDVGTLTEARVAMVPHARIDAILAEHPHLTRLLWRSTLLDAALHREWIFRLGRLDAVGRVAHVVMESYHRLRVVGRATDGTFAFPLTQQDLGEACGLTGVHVNRTLRRLREDGLMDMARGQVRILNLPRMARVSEFEPDYLYLDDAGEGQGAAPPGG</sequence>
<dbReference type="InterPro" id="IPR014710">
    <property type="entry name" value="RmlC-like_jellyroll"/>
</dbReference>
<dbReference type="SMART" id="SM00419">
    <property type="entry name" value="HTH_CRP"/>
    <property type="match status" value="1"/>
</dbReference>
<dbReference type="SUPFAM" id="SSF46785">
    <property type="entry name" value="Winged helix' DNA-binding domain"/>
    <property type="match status" value="1"/>
</dbReference>
<feature type="domain" description="HTH crp-type" evidence="4">
    <location>
        <begin position="146"/>
        <end position="220"/>
    </location>
</feature>
<dbReference type="Pfam" id="PF13545">
    <property type="entry name" value="HTH_Crp_2"/>
    <property type="match status" value="1"/>
</dbReference>
<organism evidence="5 6">
    <name type="scientific">Sphingomonas ginsenosidimutans</name>
    <dbReference type="NCBI Taxonomy" id="862134"/>
    <lineage>
        <taxon>Bacteria</taxon>
        <taxon>Pseudomonadati</taxon>
        <taxon>Pseudomonadota</taxon>
        <taxon>Alphaproteobacteria</taxon>
        <taxon>Sphingomonadales</taxon>
        <taxon>Sphingomonadaceae</taxon>
        <taxon>Sphingomonas</taxon>
    </lineage>
</organism>
<dbReference type="EMBL" id="NWVD01000001">
    <property type="protein sequence ID" value="PCG10654.1"/>
    <property type="molecule type" value="Genomic_DNA"/>
</dbReference>
<dbReference type="InterPro" id="IPR036388">
    <property type="entry name" value="WH-like_DNA-bd_sf"/>
</dbReference>
<dbReference type="GO" id="GO:0006355">
    <property type="term" value="P:regulation of DNA-templated transcription"/>
    <property type="evidence" value="ECO:0007669"/>
    <property type="project" value="InterPro"/>
</dbReference>
<dbReference type="InterPro" id="IPR012318">
    <property type="entry name" value="HTH_CRP"/>
</dbReference>
<dbReference type="SUPFAM" id="SSF51206">
    <property type="entry name" value="cAMP-binding domain-like"/>
    <property type="match status" value="1"/>
</dbReference>
<comment type="caution">
    <text evidence="5">The sequence shown here is derived from an EMBL/GenBank/DDBJ whole genome shotgun (WGS) entry which is preliminary data.</text>
</comment>
<evidence type="ECO:0000256" key="1">
    <source>
        <dbReference type="ARBA" id="ARBA00023015"/>
    </source>
</evidence>
<proteinExistence type="predicted"/>
<keyword evidence="3" id="KW-0804">Transcription</keyword>
<evidence type="ECO:0000313" key="5">
    <source>
        <dbReference type="EMBL" id="PCG10654.1"/>
    </source>
</evidence>
<keyword evidence="6" id="KW-1185">Reference proteome</keyword>
<keyword evidence="2" id="KW-0238">DNA-binding</keyword>
<reference evidence="5 6" key="1">
    <citation type="submission" date="2017-09" db="EMBL/GenBank/DDBJ databases">
        <title>Sphingomonas ginsenosidimutans KACC 14949, whole genome shotgun sequence.</title>
        <authorList>
            <person name="Feng G."/>
            <person name="Zhu H."/>
        </authorList>
    </citation>
    <scope>NUCLEOTIDE SEQUENCE [LARGE SCALE GENOMIC DNA]</scope>
    <source>
        <strain evidence="5 6">KACC 14949</strain>
    </source>
</reference>
<dbReference type="Gene3D" id="2.60.120.10">
    <property type="entry name" value="Jelly Rolls"/>
    <property type="match status" value="1"/>
</dbReference>
<protein>
    <submittedName>
        <fullName evidence="5">Crp/Fnr family transcriptional regulator</fullName>
    </submittedName>
</protein>
<evidence type="ECO:0000313" key="6">
    <source>
        <dbReference type="Proteomes" id="UP000218784"/>
    </source>
</evidence>
<dbReference type="RefSeq" id="WP_096610380.1">
    <property type="nucleotide sequence ID" value="NZ_NWVD01000001.1"/>
</dbReference>
<dbReference type="PROSITE" id="PS51063">
    <property type="entry name" value="HTH_CRP_2"/>
    <property type="match status" value="1"/>
</dbReference>
<dbReference type="InterPro" id="IPR000595">
    <property type="entry name" value="cNMP-bd_dom"/>
</dbReference>
<gene>
    <name evidence="5" type="ORF">COA17_04495</name>
</gene>
<dbReference type="Gene3D" id="1.10.10.10">
    <property type="entry name" value="Winged helix-like DNA-binding domain superfamily/Winged helix DNA-binding domain"/>
    <property type="match status" value="1"/>
</dbReference>
<dbReference type="AlphaFoldDB" id="A0A2A4I211"/>
<accession>A0A2A4I211</accession>
<dbReference type="GO" id="GO:0003677">
    <property type="term" value="F:DNA binding"/>
    <property type="evidence" value="ECO:0007669"/>
    <property type="project" value="UniProtKB-KW"/>
</dbReference>
<evidence type="ECO:0000256" key="3">
    <source>
        <dbReference type="ARBA" id="ARBA00023163"/>
    </source>
</evidence>
<dbReference type="CDD" id="cd00038">
    <property type="entry name" value="CAP_ED"/>
    <property type="match status" value="1"/>
</dbReference>
<dbReference type="InterPro" id="IPR036390">
    <property type="entry name" value="WH_DNA-bd_sf"/>
</dbReference>
<evidence type="ECO:0000259" key="4">
    <source>
        <dbReference type="PROSITE" id="PS51063"/>
    </source>
</evidence>
<name>A0A2A4I211_9SPHN</name>